<dbReference type="Proteomes" id="UP001562354">
    <property type="component" value="Unassembled WGS sequence"/>
</dbReference>
<feature type="domain" description="AMP-binding enzyme C-terminal" evidence="2">
    <location>
        <begin position="471"/>
        <end position="553"/>
    </location>
</feature>
<dbReference type="GeneID" id="95978750"/>
<gene>
    <name evidence="3" type="ORF">AAFC00_005050</name>
</gene>
<evidence type="ECO:0000259" key="2">
    <source>
        <dbReference type="Pfam" id="PF13193"/>
    </source>
</evidence>
<dbReference type="Gene3D" id="3.40.50.12780">
    <property type="entry name" value="N-terminal domain of ligase-like"/>
    <property type="match status" value="1"/>
</dbReference>
<keyword evidence="4" id="KW-1185">Reference proteome</keyword>
<evidence type="ECO:0000313" key="3">
    <source>
        <dbReference type="EMBL" id="KAL1306331.1"/>
    </source>
</evidence>
<proteinExistence type="predicted"/>
<reference evidence="3 4" key="1">
    <citation type="submission" date="2024-07" db="EMBL/GenBank/DDBJ databases">
        <title>Draft sequence of the Neodothiora populina.</title>
        <authorList>
            <person name="Drown D.D."/>
            <person name="Schuette U.S."/>
            <person name="Buechlein A.B."/>
            <person name="Rusch D.R."/>
            <person name="Winton L.W."/>
            <person name="Adams G.A."/>
        </authorList>
    </citation>
    <scope>NUCLEOTIDE SEQUENCE [LARGE SCALE GENOMIC DNA]</scope>
    <source>
        <strain evidence="3 4">CPC 39397</strain>
    </source>
</reference>
<name>A0ABR3PJL4_9PEZI</name>
<dbReference type="Pfam" id="PF00501">
    <property type="entry name" value="AMP-binding"/>
    <property type="match status" value="1"/>
</dbReference>
<dbReference type="InterPro" id="IPR045851">
    <property type="entry name" value="AMP-bd_C_sf"/>
</dbReference>
<dbReference type="InterPro" id="IPR042099">
    <property type="entry name" value="ANL_N_sf"/>
</dbReference>
<dbReference type="PROSITE" id="PS00455">
    <property type="entry name" value="AMP_BINDING"/>
    <property type="match status" value="1"/>
</dbReference>
<comment type="caution">
    <text evidence="3">The sequence shown here is derived from an EMBL/GenBank/DDBJ whole genome shotgun (WGS) entry which is preliminary data.</text>
</comment>
<organism evidence="3 4">
    <name type="scientific">Neodothiora populina</name>
    <dbReference type="NCBI Taxonomy" id="2781224"/>
    <lineage>
        <taxon>Eukaryota</taxon>
        <taxon>Fungi</taxon>
        <taxon>Dikarya</taxon>
        <taxon>Ascomycota</taxon>
        <taxon>Pezizomycotina</taxon>
        <taxon>Dothideomycetes</taxon>
        <taxon>Dothideomycetidae</taxon>
        <taxon>Dothideales</taxon>
        <taxon>Dothioraceae</taxon>
        <taxon>Neodothiora</taxon>
    </lineage>
</organism>
<dbReference type="SUPFAM" id="SSF56801">
    <property type="entry name" value="Acetyl-CoA synthetase-like"/>
    <property type="match status" value="1"/>
</dbReference>
<dbReference type="Gene3D" id="3.30.300.30">
    <property type="match status" value="1"/>
</dbReference>
<protein>
    <submittedName>
        <fullName evidence="3">Uncharacterized protein</fullName>
    </submittedName>
</protein>
<evidence type="ECO:0000259" key="1">
    <source>
        <dbReference type="Pfam" id="PF00501"/>
    </source>
</evidence>
<accession>A0ABR3PJL4</accession>
<dbReference type="PANTHER" id="PTHR43201:SF6">
    <property type="entry name" value="ACYL COA SYNTHETASE (EUROFUNG)"/>
    <property type="match status" value="1"/>
</dbReference>
<dbReference type="EMBL" id="JBFMKM010000004">
    <property type="protein sequence ID" value="KAL1306331.1"/>
    <property type="molecule type" value="Genomic_DNA"/>
</dbReference>
<dbReference type="PANTHER" id="PTHR43201">
    <property type="entry name" value="ACYL-COA SYNTHETASE"/>
    <property type="match status" value="1"/>
</dbReference>
<dbReference type="Pfam" id="PF13193">
    <property type="entry name" value="AMP-binding_C"/>
    <property type="match status" value="1"/>
</dbReference>
<dbReference type="InterPro" id="IPR025110">
    <property type="entry name" value="AMP-bd_C"/>
</dbReference>
<sequence length="575" mass="63387">MESICQSQGESVSEVQLSLFHGPSDPPLTTLTLATFLDLQCKFYGDKECMIIPWTDTRWTYNDIQGQSCLLARHLYSAGIRPGDRAAILAGNCAEYMAVFFACMRLGAVLVILNNTYTAAEATYGLQYSGSKILFATPQIGRLDNSEMLEGFSTNHKDLPSLQQIVLLRGSHGNMTTYEEVISTAQQLSAKPVEDIQRDLNPYDVCNLQFTSGSTGNPKAAMLTHHGLLNNSRFIGDRMALGPEDVLCCPPPLFHCFGLVLGFLAIMTHGGKIVYPSDIFDASAVLQAISDEKCTALHGVPAMFDTIFSTPLPANFDCSRLRTGIIAGAPVPRYLMELLVNEFGMTEFTSSYGLTEASPTCFNAFTYDTIDRRLTTVGTLLPHAHGKIVDRNGRIVPVGTKGELCIAGYQLQKGYFKNPEKTAECMIRDDQGVLWLHTGDEAVFDEQGYCSITGRFKDIIIRGGENIYPLEIEERLVKHDSIERAVVVGLSHSKYGEVVAAFLQRPSDRARPSDDSVRAWTRETLGRHKAPSHIFWLGEDGVPEDIPITGSGKIKKFEFRKLGESLLLSKARAKL</sequence>
<feature type="domain" description="AMP-dependent synthetase/ligase" evidence="1">
    <location>
        <begin position="40"/>
        <end position="416"/>
    </location>
</feature>
<dbReference type="RefSeq" id="XP_069202604.1">
    <property type="nucleotide sequence ID" value="XM_069344778.1"/>
</dbReference>
<dbReference type="InterPro" id="IPR000873">
    <property type="entry name" value="AMP-dep_synth/lig_dom"/>
</dbReference>
<evidence type="ECO:0000313" key="4">
    <source>
        <dbReference type="Proteomes" id="UP001562354"/>
    </source>
</evidence>
<dbReference type="InterPro" id="IPR020845">
    <property type="entry name" value="AMP-binding_CS"/>
</dbReference>